<dbReference type="Proteomes" id="UP000735874">
    <property type="component" value="Unassembled WGS sequence"/>
</dbReference>
<dbReference type="Proteomes" id="UP000760860">
    <property type="component" value="Unassembled WGS sequence"/>
</dbReference>
<dbReference type="Proteomes" id="UP000697107">
    <property type="component" value="Unassembled WGS sequence"/>
</dbReference>
<evidence type="ECO:0000313" key="6">
    <source>
        <dbReference type="Proteomes" id="UP000774804"/>
    </source>
</evidence>
<feature type="region of interest" description="Disordered" evidence="1">
    <location>
        <begin position="509"/>
        <end position="532"/>
    </location>
</feature>
<organism evidence="3 6">
    <name type="scientific">Phytophthora cactorum</name>
    <dbReference type="NCBI Taxonomy" id="29920"/>
    <lineage>
        <taxon>Eukaryota</taxon>
        <taxon>Sar</taxon>
        <taxon>Stramenopiles</taxon>
        <taxon>Oomycota</taxon>
        <taxon>Peronosporomycetes</taxon>
        <taxon>Peronosporales</taxon>
        <taxon>Peronosporaceae</taxon>
        <taxon>Phytophthora</taxon>
    </lineage>
</organism>
<feature type="region of interest" description="Disordered" evidence="1">
    <location>
        <begin position="1"/>
        <end position="139"/>
    </location>
</feature>
<gene>
    <name evidence="2" type="ORF">PC113_g3470</name>
    <name evidence="3" type="ORF">PC115_g8923</name>
    <name evidence="4" type="ORF">PC118_g9199</name>
    <name evidence="5" type="ORF">PC129_g8096</name>
</gene>
<evidence type="ECO:0000313" key="4">
    <source>
        <dbReference type="EMBL" id="KAG2983813.1"/>
    </source>
</evidence>
<dbReference type="Proteomes" id="UP000774804">
    <property type="component" value="Unassembled WGS sequence"/>
</dbReference>
<feature type="region of interest" description="Disordered" evidence="1">
    <location>
        <begin position="165"/>
        <end position="185"/>
    </location>
</feature>
<dbReference type="EMBL" id="RCMG01000053">
    <property type="protein sequence ID" value="KAG2865716.1"/>
    <property type="molecule type" value="Genomic_DNA"/>
</dbReference>
<evidence type="ECO:0000313" key="5">
    <source>
        <dbReference type="EMBL" id="KAG3221162.1"/>
    </source>
</evidence>
<name>A0A8T1CJY4_9STRA</name>
<sequence>MFQQLARQPAPSEEPTQSGTIIDAPVRITATTVPRPRQGVAFSMDPSRPSLQPVGNARGDVPMVTPAYATSDLRTQSGEGVPDSGLSHQGSGRAQGLVQSGAVRPGAAGATTRANDSAGGRGTLPVQSTVTPTVGTGTPTANPDLQAFLVDTLSQALHRFSVTSEAPTPTLRAQATAPVSRHMTTSAEYTRAESNRLMSSPMAGHLGSVSPRVALPTPASTPVGMSMAAIPSYGGVSIQVPSANRDEVENGTLRPGALHPPFQPPMTTTSGWDSTETLPAWSAAPATPTPVTQGNWREKYQTSTGLPHGPETNQFNSQEGWYGTPVSGGYTRQNVPIIGIPTELRNAVKVIVPFYSDTATSERAAAFWRSFEKCAYGMDGQMRLTAFEQCLKGKVGQEWWYNSRIDSFEALRVRFHNHFICHTPAQLWNQHKAAKRNRGESAEEWGDRIATMCEALNYYEPRMRYELFLDGLRNKQMRAVLNASMVTSIPEACTLLLYKNLHLPVEEEDEFAGDGTLPSSTSSSTSTQSQMLQQLQQMNQMILKQQQGSGTHRGFVNAVASTVPQASGVPASEGNVNANLGPLNILLGSDTRTTEGEIVCGQCGRKGRSRENCPRERGRCNRCQRDGHYSMECN</sequence>
<evidence type="ECO:0008006" key="7">
    <source>
        <dbReference type="Google" id="ProtNLM"/>
    </source>
</evidence>
<dbReference type="VEuPathDB" id="FungiDB:PC110_g23158"/>
<dbReference type="EMBL" id="RCMI01000238">
    <property type="protein sequence ID" value="KAG2923482.1"/>
    <property type="molecule type" value="Genomic_DNA"/>
</dbReference>
<evidence type="ECO:0000256" key="1">
    <source>
        <dbReference type="SAM" id="MobiDB-lite"/>
    </source>
</evidence>
<evidence type="ECO:0000313" key="2">
    <source>
        <dbReference type="EMBL" id="KAG2865716.1"/>
    </source>
</evidence>
<protein>
    <recommendedName>
        <fullName evidence="7">CCHC-type domain-containing protein</fullName>
    </recommendedName>
</protein>
<reference evidence="3" key="1">
    <citation type="submission" date="2018-10" db="EMBL/GenBank/DDBJ databases">
        <title>Effector identification in a new, highly contiguous assembly of the strawberry crown rot pathogen Phytophthora cactorum.</title>
        <authorList>
            <person name="Armitage A.D."/>
            <person name="Nellist C.F."/>
            <person name="Bates H."/>
            <person name="Vickerstaff R.J."/>
            <person name="Harrison R.J."/>
        </authorList>
    </citation>
    <scope>NUCLEOTIDE SEQUENCE</scope>
    <source>
        <strain evidence="2">15-7</strain>
        <strain evidence="3">4032</strain>
        <strain evidence="4">P415</strain>
        <strain evidence="5">P421</strain>
    </source>
</reference>
<accession>A0A8T1CJY4</accession>
<comment type="caution">
    <text evidence="3">The sequence shown here is derived from an EMBL/GenBank/DDBJ whole genome shotgun (WGS) entry which is preliminary data.</text>
</comment>
<dbReference type="EMBL" id="RCMV01000230">
    <property type="protein sequence ID" value="KAG3221162.1"/>
    <property type="molecule type" value="Genomic_DNA"/>
</dbReference>
<evidence type="ECO:0000313" key="3">
    <source>
        <dbReference type="EMBL" id="KAG2923482.1"/>
    </source>
</evidence>
<proteinExistence type="predicted"/>
<dbReference type="EMBL" id="RCML01000248">
    <property type="protein sequence ID" value="KAG2983813.1"/>
    <property type="molecule type" value="Genomic_DNA"/>
</dbReference>
<feature type="compositionally biased region" description="Low complexity" evidence="1">
    <location>
        <begin position="129"/>
        <end position="139"/>
    </location>
</feature>
<dbReference type="AlphaFoldDB" id="A0A8T1CJY4"/>
<feature type="compositionally biased region" description="Low complexity" evidence="1">
    <location>
        <begin position="519"/>
        <end position="532"/>
    </location>
</feature>
<dbReference type="VEuPathDB" id="FungiDB:PC110_g22068"/>